<dbReference type="GO" id="GO:0004648">
    <property type="term" value="F:O-phospho-L-serine:2-oxoglutarate aminotransferase activity"/>
    <property type="evidence" value="ECO:0007669"/>
    <property type="project" value="UniProtKB-EC"/>
</dbReference>
<evidence type="ECO:0000256" key="14">
    <source>
        <dbReference type="ARBA" id="ARBA00049007"/>
    </source>
</evidence>
<dbReference type="RefSeq" id="WP_073715797.1">
    <property type="nucleotide sequence ID" value="NZ_MQVR01000008.1"/>
</dbReference>
<dbReference type="Gene3D" id="3.90.1150.10">
    <property type="entry name" value="Aspartate Aminotransferase, domain 1"/>
    <property type="match status" value="1"/>
</dbReference>
<dbReference type="PANTHER" id="PTHR21152:SF40">
    <property type="entry name" value="ALANINE--GLYOXYLATE AMINOTRANSFERASE"/>
    <property type="match status" value="1"/>
</dbReference>
<dbReference type="GO" id="GO:0004760">
    <property type="term" value="F:L-serine-pyruvate transaminase activity"/>
    <property type="evidence" value="ECO:0007669"/>
    <property type="project" value="TreeGrafter"/>
</dbReference>
<gene>
    <name evidence="16" type="ORF">BSZ39_02380</name>
</gene>
<comment type="pathway">
    <text evidence="3">Amino-acid biosynthesis; L-serine biosynthesis; L-serine from 3-phospho-D-glycerate: step 2/3.</text>
</comment>
<keyword evidence="11" id="KW-0718">Serine biosynthesis</keyword>
<organism evidence="16 17">
    <name type="scientific">Bowdeniella nasicola</name>
    <dbReference type="NCBI Taxonomy" id="208480"/>
    <lineage>
        <taxon>Bacteria</taxon>
        <taxon>Bacillati</taxon>
        <taxon>Actinomycetota</taxon>
        <taxon>Actinomycetes</taxon>
        <taxon>Actinomycetales</taxon>
        <taxon>Actinomycetaceae</taxon>
        <taxon>Bowdeniella</taxon>
    </lineage>
</organism>
<evidence type="ECO:0000256" key="6">
    <source>
        <dbReference type="ARBA" id="ARBA00022490"/>
    </source>
</evidence>
<dbReference type="PIRSF" id="PIRSF000525">
    <property type="entry name" value="SerC"/>
    <property type="match status" value="1"/>
</dbReference>
<comment type="cofactor">
    <cofactor evidence="1">
        <name>pyridoxal 5'-phosphate</name>
        <dbReference type="ChEBI" id="CHEBI:597326"/>
    </cofactor>
</comment>
<evidence type="ECO:0000256" key="13">
    <source>
        <dbReference type="ARBA" id="ARBA00047630"/>
    </source>
</evidence>
<keyword evidence="9 16" id="KW-0808">Transferase</keyword>
<evidence type="ECO:0000256" key="7">
    <source>
        <dbReference type="ARBA" id="ARBA00022576"/>
    </source>
</evidence>
<comment type="catalytic activity">
    <reaction evidence="14">
        <text>O-phospho-L-serine + 2-oxoglutarate = 3-phosphooxypyruvate + L-glutamate</text>
        <dbReference type="Rhea" id="RHEA:14329"/>
        <dbReference type="ChEBI" id="CHEBI:16810"/>
        <dbReference type="ChEBI" id="CHEBI:18110"/>
        <dbReference type="ChEBI" id="CHEBI:29985"/>
        <dbReference type="ChEBI" id="CHEBI:57524"/>
        <dbReference type="EC" id="2.6.1.52"/>
    </reaction>
</comment>
<comment type="function">
    <text evidence="2">Catalyzes the reversible conversion of 3-phosphohydroxypyruvate to phosphoserine and of 3-hydroxy-2-oxo-4-phosphonooxybutanoate to phosphohydroxythreonine.</text>
</comment>
<accession>A0A1Q5Q544</accession>
<dbReference type="InterPro" id="IPR022278">
    <property type="entry name" value="Pser_aminoTfrase"/>
</dbReference>
<dbReference type="Pfam" id="PF00266">
    <property type="entry name" value="Aminotran_5"/>
    <property type="match status" value="1"/>
</dbReference>
<dbReference type="GO" id="GO:0019265">
    <property type="term" value="P:glycine biosynthetic process, by transamination of glyoxylate"/>
    <property type="evidence" value="ECO:0007669"/>
    <property type="project" value="TreeGrafter"/>
</dbReference>
<dbReference type="EC" id="2.6.1.52" evidence="5"/>
<keyword evidence="8" id="KW-0028">Amino-acid biosynthesis</keyword>
<name>A0A1Q5Q544_9ACTO</name>
<comment type="catalytic activity">
    <reaction evidence="13">
        <text>4-(phosphooxy)-L-threonine + 2-oxoglutarate = (R)-3-hydroxy-2-oxo-4-phosphooxybutanoate + L-glutamate</text>
        <dbReference type="Rhea" id="RHEA:16573"/>
        <dbReference type="ChEBI" id="CHEBI:16810"/>
        <dbReference type="ChEBI" id="CHEBI:29985"/>
        <dbReference type="ChEBI" id="CHEBI:58452"/>
        <dbReference type="ChEBI" id="CHEBI:58538"/>
        <dbReference type="EC" id="2.6.1.52"/>
    </reaction>
</comment>
<dbReference type="UniPathway" id="UPA00135">
    <property type="reaction ID" value="UER00197"/>
</dbReference>
<dbReference type="Proteomes" id="UP000185628">
    <property type="component" value="Unassembled WGS sequence"/>
</dbReference>
<evidence type="ECO:0000256" key="1">
    <source>
        <dbReference type="ARBA" id="ARBA00001933"/>
    </source>
</evidence>
<evidence type="ECO:0000256" key="11">
    <source>
        <dbReference type="ARBA" id="ARBA00023299"/>
    </source>
</evidence>
<dbReference type="Gene3D" id="3.40.640.10">
    <property type="entry name" value="Type I PLP-dependent aspartate aminotransferase-like (Major domain)"/>
    <property type="match status" value="1"/>
</dbReference>
<feature type="domain" description="Aminotransferase class V" evidence="15">
    <location>
        <begin position="136"/>
        <end position="329"/>
    </location>
</feature>
<keyword evidence="17" id="KW-1185">Reference proteome</keyword>
<evidence type="ECO:0000313" key="17">
    <source>
        <dbReference type="Proteomes" id="UP000185628"/>
    </source>
</evidence>
<dbReference type="InterPro" id="IPR015424">
    <property type="entry name" value="PyrdxlP-dep_Trfase"/>
</dbReference>
<evidence type="ECO:0000256" key="8">
    <source>
        <dbReference type="ARBA" id="ARBA00022605"/>
    </source>
</evidence>
<dbReference type="SUPFAM" id="SSF53383">
    <property type="entry name" value="PLP-dependent transferases"/>
    <property type="match status" value="1"/>
</dbReference>
<comment type="similarity">
    <text evidence="4">Belongs to the class-V pyridoxal-phosphate-dependent aminotransferase family. SerC subfamily.</text>
</comment>
<dbReference type="GO" id="GO:0006564">
    <property type="term" value="P:L-serine biosynthetic process"/>
    <property type="evidence" value="ECO:0007669"/>
    <property type="project" value="UniProtKB-KW"/>
</dbReference>
<dbReference type="OrthoDB" id="975012at2"/>
<sequence>MDDAAFVPVPSILPQDGRFGSGPTRIRPEQISALAHAPLGTSHRARPVIELVGQVRTQLAELLKVPEGYEIALGNGGASLMWEALTFSLVRERAAHAVCGEFGGKFAALTDAAPHLGESIIHRAEPGQWVGVNGADDADTLAFAHNETSTGMLSPLDPVGEHDADQLVVVDATSIAGAVSVDLAGIDVYYFSAQKALGSDGGLWFAALSPAAIERIERVTRERWVPPMLNLATALNNSRKDQTYNTPAIATLALLAGQLDYLIERGGLAAAEAHCRGLSESLYIWAEGHDRAAPFVAEPRHRSPVVATIDLFEVDADEVRAELAARAGIVDIAPYRSLGRNQIRIGCYPSVDAADVAALIEWLDWALAR</sequence>
<dbReference type="EMBL" id="MQVR01000008">
    <property type="protein sequence ID" value="OKL54750.1"/>
    <property type="molecule type" value="Genomic_DNA"/>
</dbReference>
<dbReference type="AlphaFoldDB" id="A0A1Q5Q544"/>
<evidence type="ECO:0000313" key="16">
    <source>
        <dbReference type="EMBL" id="OKL54750.1"/>
    </source>
</evidence>
<dbReference type="InterPro" id="IPR000192">
    <property type="entry name" value="Aminotrans_V_dom"/>
</dbReference>
<comment type="caution">
    <text evidence="16">The sequence shown here is derived from an EMBL/GenBank/DDBJ whole genome shotgun (WGS) entry which is preliminary data.</text>
</comment>
<evidence type="ECO:0000256" key="3">
    <source>
        <dbReference type="ARBA" id="ARBA00005099"/>
    </source>
</evidence>
<evidence type="ECO:0000259" key="15">
    <source>
        <dbReference type="Pfam" id="PF00266"/>
    </source>
</evidence>
<evidence type="ECO:0000256" key="2">
    <source>
        <dbReference type="ARBA" id="ARBA00003483"/>
    </source>
</evidence>
<keyword evidence="6" id="KW-0963">Cytoplasm</keyword>
<proteinExistence type="inferred from homology"/>
<keyword evidence="10" id="KW-0663">Pyridoxal phosphate</keyword>
<protein>
    <recommendedName>
        <fullName evidence="5">phosphoserine transaminase</fullName>
        <ecNumber evidence="5">2.6.1.52</ecNumber>
    </recommendedName>
    <alternativeName>
        <fullName evidence="12">Phosphohydroxythreonine aminotransferase</fullName>
    </alternativeName>
</protein>
<dbReference type="InterPro" id="IPR015421">
    <property type="entry name" value="PyrdxlP-dep_Trfase_major"/>
</dbReference>
<dbReference type="InterPro" id="IPR015422">
    <property type="entry name" value="PyrdxlP-dep_Trfase_small"/>
</dbReference>
<dbReference type="GO" id="GO:0008453">
    <property type="term" value="F:alanine-glyoxylate transaminase activity"/>
    <property type="evidence" value="ECO:0007669"/>
    <property type="project" value="TreeGrafter"/>
</dbReference>
<evidence type="ECO:0000256" key="5">
    <source>
        <dbReference type="ARBA" id="ARBA00013030"/>
    </source>
</evidence>
<keyword evidence="7 16" id="KW-0032">Aminotransferase</keyword>
<dbReference type="PANTHER" id="PTHR21152">
    <property type="entry name" value="AMINOTRANSFERASE CLASS V"/>
    <property type="match status" value="1"/>
</dbReference>
<evidence type="ECO:0000256" key="12">
    <source>
        <dbReference type="ARBA" id="ARBA00031421"/>
    </source>
</evidence>
<evidence type="ECO:0000256" key="9">
    <source>
        <dbReference type="ARBA" id="ARBA00022679"/>
    </source>
</evidence>
<evidence type="ECO:0000256" key="4">
    <source>
        <dbReference type="ARBA" id="ARBA00006904"/>
    </source>
</evidence>
<evidence type="ECO:0000256" key="10">
    <source>
        <dbReference type="ARBA" id="ARBA00022898"/>
    </source>
</evidence>
<reference evidence="17" key="1">
    <citation type="submission" date="2016-12" db="EMBL/GenBank/DDBJ databases">
        <authorList>
            <person name="Meng X."/>
        </authorList>
    </citation>
    <scope>NUCLEOTIDE SEQUENCE [LARGE SCALE GENOMIC DNA]</scope>
    <source>
        <strain evidence="17">DSM 19116</strain>
    </source>
</reference>